<protein>
    <recommendedName>
        <fullName evidence="7">Type 4 fimbrial biogenesis protein PilX N-terminal domain-containing protein</fullName>
    </recommendedName>
</protein>
<proteinExistence type="predicted"/>
<evidence type="ECO:0000313" key="4">
    <source>
        <dbReference type="Proteomes" id="UP000286734"/>
    </source>
</evidence>
<comment type="caution">
    <text evidence="3">The sequence shown here is derived from an EMBL/GenBank/DDBJ whole genome shotgun (WGS) entry which is preliminary data.</text>
</comment>
<dbReference type="EMBL" id="PELY01000408">
    <property type="protein sequence ID" value="RTH23120.1"/>
    <property type="molecule type" value="Genomic_DNA"/>
</dbReference>
<dbReference type="Proteomes" id="UP000287306">
    <property type="component" value="Unassembled WGS sequence"/>
</dbReference>
<dbReference type="Proteomes" id="UP000288347">
    <property type="component" value="Unassembled WGS sequence"/>
</dbReference>
<evidence type="ECO:0000313" key="2">
    <source>
        <dbReference type="EMBL" id="RTH23120.1"/>
    </source>
</evidence>
<dbReference type="AlphaFoldDB" id="A0A430UEC4"/>
<evidence type="ECO:0000313" key="6">
    <source>
        <dbReference type="Proteomes" id="UP000288347"/>
    </source>
</evidence>
<evidence type="ECO:0000313" key="3">
    <source>
        <dbReference type="EMBL" id="RTH97139.1"/>
    </source>
</evidence>
<evidence type="ECO:0008006" key="7">
    <source>
        <dbReference type="Google" id="ProtNLM"/>
    </source>
</evidence>
<evidence type="ECO:0000313" key="1">
    <source>
        <dbReference type="EMBL" id="RTH03708.1"/>
    </source>
</evidence>
<evidence type="ECO:0000313" key="5">
    <source>
        <dbReference type="Proteomes" id="UP000287306"/>
    </source>
</evidence>
<organism evidence="3 6">
    <name type="scientific">Thermus scotoductus</name>
    <dbReference type="NCBI Taxonomy" id="37636"/>
    <lineage>
        <taxon>Bacteria</taxon>
        <taxon>Thermotogati</taxon>
        <taxon>Deinococcota</taxon>
        <taxon>Deinococci</taxon>
        <taxon>Thermales</taxon>
        <taxon>Thermaceae</taxon>
        <taxon>Thermus</taxon>
    </lineage>
</organism>
<dbReference type="EMBL" id="PEMH01000382">
    <property type="protein sequence ID" value="RTH97139.1"/>
    <property type="molecule type" value="Genomic_DNA"/>
</dbReference>
<accession>A0A430UEC4</accession>
<dbReference type="EMBL" id="PELP01000222">
    <property type="protein sequence ID" value="RTH03708.1"/>
    <property type="molecule type" value="Genomic_DNA"/>
</dbReference>
<name>A0A430UEC4_THESC</name>
<sequence length="501" mass="52719">MVLMVVLTALLAAMSYTVLGAFKGSAVERRAYQAFLLAESALDAFPSHVLDSGCATPPPEEYTLPIRNGDTLKASYEYSGLVTRQSDNQKVLPKLGTITVRTVASYAGATARVERQYNVSCGIVGAIPAALTSRPSIEVSGNARLEGEDFDSSTGLIPRNFPQDGVTQVSLPSGVSSLTVPLSGTFTLNVADASLIPDGGYIQIPTGGTPKTYRVMGKSGNTLTLDPIFTPTSTDVILSQAPVGVVEYGIQSLSGNTLTLADTRGLVPGQAIRVKDKLGTISSIQGNEITVTWSSGAPDWNNQTDKGTPLVAQVAGAASHLSIQTSGSNAQVVNGSFPNSDLVPGEANELFQRVFGVPKEVFQRLYPPSPSTSFTGTLSGWELKVISNTSTQNFTLCGQGILVVFGNFKVNNSDSCNAGFQGLLYVAGDYEQRGNAVITGAVVAEGNADINCESQECISDIRGTGQGGGKITYDPWVLYRLKMASEGKLVLAPVPGSWRRL</sequence>
<reference evidence="4 5" key="1">
    <citation type="journal article" date="2019" name="Extremophiles">
        <title>Biogeography of thermophiles and predominance of Thermus scotoductus in domestic water heaters.</title>
        <authorList>
            <person name="Wilpiszeski R.L."/>
            <person name="Zhang Z."/>
            <person name="House C.H."/>
        </authorList>
    </citation>
    <scope>NUCLEOTIDE SEQUENCE [LARGE SCALE GENOMIC DNA]</scope>
    <source>
        <strain evidence="3 6">16_S16</strain>
        <strain evidence="2 5">25_S25</strain>
        <strain evidence="1 4">34_S34</strain>
    </source>
</reference>
<dbReference type="Proteomes" id="UP000286734">
    <property type="component" value="Unassembled WGS sequence"/>
</dbReference>
<gene>
    <name evidence="3" type="ORF">CSW29_11945</name>
    <name evidence="2" type="ORF">CSW38_11420</name>
    <name evidence="1" type="ORF">CSW47_08130</name>
</gene>